<dbReference type="OrthoDB" id="9964513at2"/>
<accession>A0A2P8CH37</accession>
<gene>
    <name evidence="4" type="ORF">CLV93_10265</name>
    <name evidence="3" type="ORF">JCM18694_07020</name>
</gene>
<dbReference type="EMBL" id="BLAU01000001">
    <property type="protein sequence ID" value="GET20456.1"/>
    <property type="molecule type" value="Genomic_DNA"/>
</dbReference>
<feature type="chain" id="PRO_5015154783" evidence="2">
    <location>
        <begin position="28"/>
        <end position="152"/>
    </location>
</feature>
<evidence type="ECO:0000313" key="5">
    <source>
        <dbReference type="Proteomes" id="UP000240621"/>
    </source>
</evidence>
<reference evidence="4 5" key="1">
    <citation type="submission" date="2018-03" db="EMBL/GenBank/DDBJ databases">
        <title>Genomic Encyclopedia of Archaeal and Bacterial Type Strains, Phase II (KMG-II): from individual species to whole genera.</title>
        <authorList>
            <person name="Goeker M."/>
        </authorList>
    </citation>
    <scope>NUCLEOTIDE SEQUENCE [LARGE SCALE GENOMIC DNA]</scope>
    <source>
        <strain evidence="4 5">DSM 27267</strain>
    </source>
</reference>
<keyword evidence="2" id="KW-0732">Signal</keyword>
<comment type="caution">
    <text evidence="4">The sequence shown here is derived from an EMBL/GenBank/DDBJ whole genome shotgun (WGS) entry which is preliminary data.</text>
</comment>
<sequence length="152" mass="16520">MMKRIGNHITVTLALAAMLFLNSCTPAAGFRPASLLVGESSKSTVISTVLLRLPGKLIDATVTEMEAHFMKNKQKHKKEVKQNASEKVLSLPIHTRIANPIPLKKDNKTLKDTKASNNNSHTSTSGTTKLKNSNESTPDTKPQDAPVSCQLM</sequence>
<evidence type="ECO:0000313" key="3">
    <source>
        <dbReference type="EMBL" id="GET20456.1"/>
    </source>
</evidence>
<dbReference type="Proteomes" id="UP000240621">
    <property type="component" value="Unassembled WGS sequence"/>
</dbReference>
<dbReference type="AlphaFoldDB" id="A0A2P8CH37"/>
<feature type="region of interest" description="Disordered" evidence="1">
    <location>
        <begin position="100"/>
        <end position="152"/>
    </location>
</feature>
<evidence type="ECO:0000256" key="1">
    <source>
        <dbReference type="SAM" id="MobiDB-lite"/>
    </source>
</evidence>
<evidence type="ECO:0000313" key="6">
    <source>
        <dbReference type="Proteomes" id="UP000396862"/>
    </source>
</evidence>
<proteinExistence type="predicted"/>
<evidence type="ECO:0000313" key="4">
    <source>
        <dbReference type="EMBL" id="PSK84281.1"/>
    </source>
</evidence>
<feature type="compositionally biased region" description="Basic and acidic residues" evidence="1">
    <location>
        <begin position="103"/>
        <end position="114"/>
    </location>
</feature>
<reference evidence="3 6" key="2">
    <citation type="submission" date="2019-10" db="EMBL/GenBank/DDBJ databases">
        <title>Prolixibacter strains distinguished by the presence of nitrate reductase genes were adept at nitrate-dependent anaerobic corrosion of metallic iron and carbon steel.</title>
        <authorList>
            <person name="Iino T."/>
            <person name="Shono N."/>
            <person name="Ito K."/>
            <person name="Nakamura R."/>
            <person name="Sueoka K."/>
            <person name="Harayama S."/>
            <person name="Ohkuma M."/>
        </authorList>
    </citation>
    <scope>NUCLEOTIDE SEQUENCE [LARGE SCALE GENOMIC DNA]</scope>
    <source>
        <strain evidence="3 6">MIC1-1</strain>
    </source>
</reference>
<keyword evidence="6" id="KW-1185">Reference proteome</keyword>
<dbReference type="EMBL" id="PYGC01000002">
    <property type="protein sequence ID" value="PSK84281.1"/>
    <property type="molecule type" value="Genomic_DNA"/>
</dbReference>
<organism evidence="4 5">
    <name type="scientific">Prolixibacter denitrificans</name>
    <dbReference type="NCBI Taxonomy" id="1541063"/>
    <lineage>
        <taxon>Bacteria</taxon>
        <taxon>Pseudomonadati</taxon>
        <taxon>Bacteroidota</taxon>
        <taxon>Bacteroidia</taxon>
        <taxon>Marinilabiliales</taxon>
        <taxon>Prolixibacteraceae</taxon>
        <taxon>Prolixibacter</taxon>
    </lineage>
</organism>
<name>A0A2P8CH37_9BACT</name>
<dbReference type="RefSeq" id="WP_106540891.1">
    <property type="nucleotide sequence ID" value="NZ_BLAU01000001.1"/>
</dbReference>
<feature type="compositionally biased region" description="Low complexity" evidence="1">
    <location>
        <begin position="116"/>
        <end position="128"/>
    </location>
</feature>
<feature type="signal peptide" evidence="2">
    <location>
        <begin position="1"/>
        <end position="27"/>
    </location>
</feature>
<dbReference type="Proteomes" id="UP000396862">
    <property type="component" value="Unassembled WGS sequence"/>
</dbReference>
<evidence type="ECO:0000256" key="2">
    <source>
        <dbReference type="SAM" id="SignalP"/>
    </source>
</evidence>
<feature type="compositionally biased region" description="Polar residues" evidence="1">
    <location>
        <begin position="129"/>
        <end position="140"/>
    </location>
</feature>
<protein>
    <submittedName>
        <fullName evidence="4">Uncharacterized protein</fullName>
    </submittedName>
</protein>